<dbReference type="GO" id="GO:0012505">
    <property type="term" value="C:endomembrane system"/>
    <property type="evidence" value="ECO:0007669"/>
    <property type="project" value="TreeGrafter"/>
</dbReference>
<dbReference type="PANTHER" id="PTHR37735:SF1">
    <property type="entry name" value="OS08G0567000 PROTEIN"/>
    <property type="match status" value="1"/>
</dbReference>
<keyword evidence="3" id="KW-1185">Reference proteome</keyword>
<dbReference type="AlphaFoldDB" id="A0A150GHX5"/>
<keyword evidence="1" id="KW-1133">Transmembrane helix</keyword>
<dbReference type="PANTHER" id="PTHR37735">
    <property type="entry name" value="OS08G0567000 PROTEIN"/>
    <property type="match status" value="1"/>
</dbReference>
<proteinExistence type="predicted"/>
<comment type="caution">
    <text evidence="2">The sequence shown here is derived from an EMBL/GenBank/DDBJ whole genome shotgun (WGS) entry which is preliminary data.</text>
</comment>
<dbReference type="Proteomes" id="UP000075714">
    <property type="component" value="Unassembled WGS sequence"/>
</dbReference>
<feature type="transmembrane region" description="Helical" evidence="1">
    <location>
        <begin position="277"/>
        <end position="299"/>
    </location>
</feature>
<reference evidence="3" key="1">
    <citation type="journal article" date="2016" name="Nat. Commun.">
        <title>The Gonium pectorale genome demonstrates co-option of cell cycle regulation during the evolution of multicellularity.</title>
        <authorList>
            <person name="Hanschen E.R."/>
            <person name="Marriage T.N."/>
            <person name="Ferris P.J."/>
            <person name="Hamaji T."/>
            <person name="Toyoda A."/>
            <person name="Fujiyama A."/>
            <person name="Neme R."/>
            <person name="Noguchi H."/>
            <person name="Minakuchi Y."/>
            <person name="Suzuki M."/>
            <person name="Kawai-Toyooka H."/>
            <person name="Smith D.R."/>
            <person name="Sparks H."/>
            <person name="Anderson J."/>
            <person name="Bakaric R."/>
            <person name="Luria V."/>
            <person name="Karger A."/>
            <person name="Kirschner M.W."/>
            <person name="Durand P.M."/>
            <person name="Michod R.E."/>
            <person name="Nozaki H."/>
            <person name="Olson B.J."/>
        </authorList>
    </citation>
    <scope>NUCLEOTIDE SEQUENCE [LARGE SCALE GENOMIC DNA]</scope>
    <source>
        <strain evidence="3">NIES-2863</strain>
    </source>
</reference>
<dbReference type="OrthoDB" id="528166at2759"/>
<evidence type="ECO:0000313" key="2">
    <source>
        <dbReference type="EMBL" id="KXZ48950.1"/>
    </source>
</evidence>
<organism evidence="2 3">
    <name type="scientific">Gonium pectorale</name>
    <name type="common">Green alga</name>
    <dbReference type="NCBI Taxonomy" id="33097"/>
    <lineage>
        <taxon>Eukaryota</taxon>
        <taxon>Viridiplantae</taxon>
        <taxon>Chlorophyta</taxon>
        <taxon>core chlorophytes</taxon>
        <taxon>Chlorophyceae</taxon>
        <taxon>CS clade</taxon>
        <taxon>Chlamydomonadales</taxon>
        <taxon>Volvocaceae</taxon>
        <taxon>Gonium</taxon>
    </lineage>
</organism>
<keyword evidence="1" id="KW-0472">Membrane</keyword>
<gene>
    <name evidence="2" type="ORF">GPECTOR_24g240</name>
</gene>
<evidence type="ECO:0000313" key="3">
    <source>
        <dbReference type="Proteomes" id="UP000075714"/>
    </source>
</evidence>
<dbReference type="STRING" id="33097.A0A150GHX5"/>
<sequence length="312" mass="32877">MDKGAVQSLMAAATGLLPGQLIGEELSGQLSAILKPSLAKPRAFVSLSVSGLSASELGGPFANRQHRSVELTGDGCPAMAIVNGLSALSAANPNVPLLVLDHEGMQNCESGCIEQNLASAAKELDVDLSGLDLTQQEVKLFAVELAGVYAGVKNQLAAVQKRAELKVEQDDVELYEVSLMGLHGLVAKQGADSAAATAATNAVLRLLRWAVESIDAAYGGDAVYQVLLLHSGPARAQTVAQLAAWKSDTRRQLLTATYPPTDEKAAAKLFSTKAAGYGTFVLLVYFSLAAVYCMCYMPFKQDTLLYGSKKEQ</sequence>
<keyword evidence="1" id="KW-0812">Transmembrane</keyword>
<dbReference type="EMBL" id="LSYV01000025">
    <property type="protein sequence ID" value="KXZ48950.1"/>
    <property type="molecule type" value="Genomic_DNA"/>
</dbReference>
<name>A0A150GHX5_GONPE</name>
<evidence type="ECO:0000256" key="1">
    <source>
        <dbReference type="SAM" id="Phobius"/>
    </source>
</evidence>
<accession>A0A150GHX5</accession>
<protein>
    <submittedName>
        <fullName evidence="2">Uncharacterized protein</fullName>
    </submittedName>
</protein>